<dbReference type="AlphaFoldDB" id="A0A5B8LRN1"/>
<evidence type="ECO:0000259" key="1">
    <source>
        <dbReference type="SMART" id="SM00760"/>
    </source>
</evidence>
<accession>A0A5B8LRN1</accession>
<dbReference type="GO" id="GO:0006270">
    <property type="term" value="P:DNA replication initiation"/>
    <property type="evidence" value="ECO:0007669"/>
    <property type="project" value="InterPro"/>
</dbReference>
<reference evidence="2 3" key="1">
    <citation type="submission" date="2019-07" db="EMBL/GenBank/DDBJ databases">
        <title>Full genome sequence of Devosia sp. Gsoil 520.</title>
        <authorList>
            <person name="Im W.-T."/>
        </authorList>
    </citation>
    <scope>NUCLEOTIDE SEQUENCE [LARGE SCALE GENOMIC DNA]</scope>
    <source>
        <strain evidence="2 3">Gsoil 520</strain>
    </source>
</reference>
<name>A0A5B8LRN1_9HYPH</name>
<dbReference type="Gene3D" id="1.10.1750.10">
    <property type="match status" value="1"/>
</dbReference>
<organism evidence="2 3">
    <name type="scientific">Devosia ginsengisoli</name>
    <dbReference type="NCBI Taxonomy" id="400770"/>
    <lineage>
        <taxon>Bacteria</taxon>
        <taxon>Pseudomonadati</taxon>
        <taxon>Pseudomonadota</taxon>
        <taxon>Alphaproteobacteria</taxon>
        <taxon>Hyphomicrobiales</taxon>
        <taxon>Devosiaceae</taxon>
        <taxon>Devosia</taxon>
    </lineage>
</organism>
<evidence type="ECO:0000313" key="2">
    <source>
        <dbReference type="EMBL" id="QDZ10539.1"/>
    </source>
</evidence>
<dbReference type="SUPFAM" id="SSF48295">
    <property type="entry name" value="TrpR-like"/>
    <property type="match status" value="1"/>
</dbReference>
<dbReference type="OrthoDB" id="7950430at2"/>
<sequence length="234" mass="25608">MNSYIPLLAIQSRPHSIIYRMPAREYSCSAEVEEASAAARSRLHPKPLPLRMSSVKAAPVPMPEPQQQEDIPSGAPLNMLTTCHWRFLVAVTALRHGVPIEEIMGRSRSGAFAAARHEALYLVVAHTPFSIARIGLMFGRHHTTVLHSLKKFPPIIRERGSPYAVAPAIPKPLATEAENRLNVVREGYAAGLATAVIAEQIGMSRSTVKQIALRHHLRHPSKPFYGAEPSDAGA</sequence>
<dbReference type="SMART" id="SM00760">
    <property type="entry name" value="Bac_DnaA_C"/>
    <property type="match status" value="1"/>
</dbReference>
<dbReference type="Pfam" id="PF08299">
    <property type="entry name" value="Bac_DnaA_C"/>
    <property type="match status" value="1"/>
</dbReference>
<dbReference type="InterPro" id="IPR013159">
    <property type="entry name" value="DnaA_C"/>
</dbReference>
<protein>
    <recommendedName>
        <fullName evidence="1">Chromosomal replication initiator DnaA C-terminal domain-containing protein</fullName>
    </recommendedName>
</protein>
<dbReference type="EMBL" id="CP042304">
    <property type="protein sequence ID" value="QDZ10539.1"/>
    <property type="molecule type" value="Genomic_DNA"/>
</dbReference>
<keyword evidence="3" id="KW-1185">Reference proteome</keyword>
<dbReference type="GO" id="GO:0043565">
    <property type="term" value="F:sequence-specific DNA binding"/>
    <property type="evidence" value="ECO:0007669"/>
    <property type="project" value="InterPro"/>
</dbReference>
<evidence type="ECO:0000313" key="3">
    <source>
        <dbReference type="Proteomes" id="UP000315364"/>
    </source>
</evidence>
<dbReference type="GO" id="GO:0005524">
    <property type="term" value="F:ATP binding"/>
    <property type="evidence" value="ECO:0007669"/>
    <property type="project" value="InterPro"/>
</dbReference>
<dbReference type="InterPro" id="IPR010921">
    <property type="entry name" value="Trp_repressor/repl_initiator"/>
</dbReference>
<proteinExistence type="predicted"/>
<dbReference type="RefSeq" id="WP_146289326.1">
    <property type="nucleotide sequence ID" value="NZ_CP042304.1"/>
</dbReference>
<dbReference type="GO" id="GO:0006275">
    <property type="term" value="P:regulation of DNA replication"/>
    <property type="evidence" value="ECO:0007669"/>
    <property type="project" value="InterPro"/>
</dbReference>
<dbReference type="KEGG" id="dea:FPZ08_07115"/>
<dbReference type="Proteomes" id="UP000315364">
    <property type="component" value="Chromosome"/>
</dbReference>
<feature type="domain" description="Chromosomal replication initiator DnaA C-terminal" evidence="1">
    <location>
        <begin position="84"/>
        <end position="152"/>
    </location>
</feature>
<gene>
    <name evidence="2" type="ORF">FPZ08_07115</name>
</gene>
<dbReference type="CDD" id="cd06571">
    <property type="entry name" value="Bac_DnaA_C"/>
    <property type="match status" value="1"/>
</dbReference>